<dbReference type="RefSeq" id="WP_099070699.1">
    <property type="nucleotide sequence ID" value="NZ_LAHD01000146.1"/>
</dbReference>
<gene>
    <name evidence="8" type="ORF">VF08_32180</name>
</gene>
<dbReference type="SUPFAM" id="SSF103481">
    <property type="entry name" value="Multidrug resistance efflux transporter EmrE"/>
    <property type="match status" value="2"/>
</dbReference>
<dbReference type="AlphaFoldDB" id="A0A9Q6EHT4"/>
<sequence length="335" mass="37404">MNHLLESAESETQQQSATLIEGILVFIAVFMFSLAAILIKLSERDLGPNATVFNRFWIATIVLGFWRSIEVLRWRVSKKSVVPQEKYTLSDLKLLFIAATATELCQLAWVWSLTQTGVANANLLHNFTPVFVAFGGWLVLGHYFDKRFLIGLALAIGGAIAIGFEDWQLSTDNLIGDGWALLSAVFFATNMLTTEQLRAKFPASGILLWSCLIRSCWTFPLVLLTEDKMFPSSIQGWLTVVSLAVFCQAIASVILAHQIKKFSSSFISLFLLLEPIFTAVMGWVIFGEHLSLLNWFAFFVVLLGIYLAQSGEKVEKSTVIEVVNRPILEANINEQ</sequence>
<evidence type="ECO:0000256" key="3">
    <source>
        <dbReference type="ARBA" id="ARBA00022692"/>
    </source>
</evidence>
<comment type="subcellular location">
    <subcellularLocation>
        <location evidence="1">Membrane</location>
        <topology evidence="1">Multi-pass membrane protein</topology>
    </subcellularLocation>
</comment>
<keyword evidence="3 6" id="KW-0812">Transmembrane</keyword>
<dbReference type="Gene3D" id="1.10.3730.20">
    <property type="match status" value="1"/>
</dbReference>
<comment type="similarity">
    <text evidence="2">Belongs to the EamA transporter family.</text>
</comment>
<feature type="transmembrane region" description="Helical" evidence="6">
    <location>
        <begin position="292"/>
        <end position="308"/>
    </location>
</feature>
<evidence type="ECO:0000259" key="7">
    <source>
        <dbReference type="Pfam" id="PF00892"/>
    </source>
</evidence>
<organism evidence="8 9">
    <name type="scientific">Nostoc linckia z8</name>
    <dbReference type="NCBI Taxonomy" id="1628746"/>
    <lineage>
        <taxon>Bacteria</taxon>
        <taxon>Bacillati</taxon>
        <taxon>Cyanobacteriota</taxon>
        <taxon>Cyanophyceae</taxon>
        <taxon>Nostocales</taxon>
        <taxon>Nostocaceae</taxon>
        <taxon>Nostoc</taxon>
    </lineage>
</organism>
<evidence type="ECO:0000313" key="9">
    <source>
        <dbReference type="Proteomes" id="UP000222310"/>
    </source>
</evidence>
<dbReference type="PANTHER" id="PTHR32322:SF2">
    <property type="entry name" value="EAMA DOMAIN-CONTAINING PROTEIN"/>
    <property type="match status" value="1"/>
</dbReference>
<dbReference type="InterPro" id="IPR050638">
    <property type="entry name" value="AA-Vitamin_Transporters"/>
</dbReference>
<dbReference type="EMBL" id="LAHD01000146">
    <property type="protein sequence ID" value="PHJ95396.1"/>
    <property type="molecule type" value="Genomic_DNA"/>
</dbReference>
<keyword evidence="5 6" id="KW-0472">Membrane</keyword>
<dbReference type="Pfam" id="PF00892">
    <property type="entry name" value="EamA"/>
    <property type="match status" value="2"/>
</dbReference>
<evidence type="ECO:0000256" key="1">
    <source>
        <dbReference type="ARBA" id="ARBA00004141"/>
    </source>
</evidence>
<feature type="transmembrane region" description="Helical" evidence="6">
    <location>
        <begin position="20"/>
        <end position="41"/>
    </location>
</feature>
<evidence type="ECO:0000256" key="2">
    <source>
        <dbReference type="ARBA" id="ARBA00007362"/>
    </source>
</evidence>
<feature type="transmembrane region" description="Helical" evidence="6">
    <location>
        <begin position="206"/>
        <end position="224"/>
    </location>
</feature>
<keyword evidence="4 6" id="KW-1133">Transmembrane helix</keyword>
<dbReference type="Proteomes" id="UP000222310">
    <property type="component" value="Unassembled WGS sequence"/>
</dbReference>
<feature type="transmembrane region" description="Helical" evidence="6">
    <location>
        <begin position="123"/>
        <end position="140"/>
    </location>
</feature>
<reference evidence="8 9" key="1">
    <citation type="submission" date="2015-02" db="EMBL/GenBank/DDBJ databases">
        <title>Nostoc linckia genome annotation.</title>
        <authorList>
            <person name="Zhou Z."/>
        </authorList>
    </citation>
    <scope>NUCLEOTIDE SEQUENCE [LARGE SCALE GENOMIC DNA]</scope>
    <source>
        <strain evidence="9">z8</strain>
    </source>
</reference>
<feature type="domain" description="EamA" evidence="7">
    <location>
        <begin position="175"/>
        <end position="307"/>
    </location>
</feature>
<proteinExistence type="inferred from homology"/>
<accession>A0A9Q6EHT4</accession>
<comment type="caution">
    <text evidence="8">The sequence shown here is derived from an EMBL/GenBank/DDBJ whole genome shotgun (WGS) entry which is preliminary data.</text>
</comment>
<feature type="transmembrane region" description="Helical" evidence="6">
    <location>
        <begin position="176"/>
        <end position="194"/>
    </location>
</feature>
<feature type="transmembrane region" description="Helical" evidence="6">
    <location>
        <begin position="53"/>
        <end position="72"/>
    </location>
</feature>
<feature type="transmembrane region" description="Helical" evidence="6">
    <location>
        <begin position="236"/>
        <end position="255"/>
    </location>
</feature>
<dbReference type="InterPro" id="IPR037185">
    <property type="entry name" value="EmrE-like"/>
</dbReference>
<evidence type="ECO:0000256" key="5">
    <source>
        <dbReference type="ARBA" id="ARBA00023136"/>
    </source>
</evidence>
<dbReference type="GO" id="GO:0016020">
    <property type="term" value="C:membrane"/>
    <property type="evidence" value="ECO:0007669"/>
    <property type="project" value="UniProtKB-SubCell"/>
</dbReference>
<evidence type="ECO:0000256" key="4">
    <source>
        <dbReference type="ARBA" id="ARBA00022989"/>
    </source>
</evidence>
<dbReference type="GeneID" id="57093815"/>
<name>A0A9Q6EHT4_NOSLI</name>
<evidence type="ECO:0000256" key="6">
    <source>
        <dbReference type="SAM" id="Phobius"/>
    </source>
</evidence>
<evidence type="ECO:0000313" key="8">
    <source>
        <dbReference type="EMBL" id="PHJ95396.1"/>
    </source>
</evidence>
<dbReference type="PANTHER" id="PTHR32322">
    <property type="entry name" value="INNER MEMBRANE TRANSPORTER"/>
    <property type="match status" value="1"/>
</dbReference>
<feature type="domain" description="EamA" evidence="7">
    <location>
        <begin position="23"/>
        <end position="162"/>
    </location>
</feature>
<feature type="transmembrane region" description="Helical" evidence="6">
    <location>
        <begin position="92"/>
        <end position="111"/>
    </location>
</feature>
<feature type="transmembrane region" description="Helical" evidence="6">
    <location>
        <begin position="267"/>
        <end position="286"/>
    </location>
</feature>
<protein>
    <recommendedName>
        <fullName evidence="7">EamA domain-containing protein</fullName>
    </recommendedName>
</protein>
<feature type="transmembrane region" description="Helical" evidence="6">
    <location>
        <begin position="147"/>
        <end position="164"/>
    </location>
</feature>
<dbReference type="InterPro" id="IPR000620">
    <property type="entry name" value="EamA_dom"/>
</dbReference>